<evidence type="ECO:0000313" key="2">
    <source>
        <dbReference type="EMBL" id="HFC47281.1"/>
    </source>
</evidence>
<comment type="caution">
    <text evidence="2">The sequence shown here is derived from an EMBL/GenBank/DDBJ whole genome shotgun (WGS) entry which is preliminary data.</text>
</comment>
<dbReference type="Proteomes" id="UP000885797">
    <property type="component" value="Unassembled WGS sequence"/>
</dbReference>
<dbReference type="NCBIfam" id="NF037995">
    <property type="entry name" value="TRAP_S1"/>
    <property type="match status" value="1"/>
</dbReference>
<dbReference type="InterPro" id="IPR018389">
    <property type="entry name" value="DctP_fam"/>
</dbReference>
<dbReference type="EMBL" id="DRND01000419">
    <property type="protein sequence ID" value="HFC47281.1"/>
    <property type="molecule type" value="Genomic_DNA"/>
</dbReference>
<dbReference type="AlphaFoldDB" id="A0A7V2SWY8"/>
<keyword evidence="1" id="KW-0732">Signal</keyword>
<organism evidence="2">
    <name type="scientific">Dissulfuribacter thermophilus</name>
    <dbReference type="NCBI Taxonomy" id="1156395"/>
    <lineage>
        <taxon>Bacteria</taxon>
        <taxon>Pseudomonadati</taxon>
        <taxon>Thermodesulfobacteriota</taxon>
        <taxon>Dissulfuribacteria</taxon>
        <taxon>Dissulfuribacterales</taxon>
        <taxon>Dissulfuribacteraceae</taxon>
        <taxon>Dissulfuribacter</taxon>
    </lineage>
</organism>
<dbReference type="PANTHER" id="PTHR33376:SF15">
    <property type="entry name" value="BLL6794 PROTEIN"/>
    <property type="match status" value="1"/>
</dbReference>
<accession>A0A7V2SWY8</accession>
<dbReference type="Gene3D" id="3.40.190.170">
    <property type="entry name" value="Bacterial extracellular solute-binding protein, family 7"/>
    <property type="match status" value="1"/>
</dbReference>
<gene>
    <name evidence="2" type="ORF">ENJ63_05290</name>
</gene>
<sequence>MNHIFERRKQIMNLLKKITFWTIFLGSLLGLIQSGGDAAAKEVVLKYANFPPAPTFPCVQMERWKRVVEEKTHGKVKVKTFPGSTLLGAKNMMDGVIDGSAEIGCVVLPYQPGRFPLLAGVDLPVGFTNSKVANMVLYDLFEKYNPESMKEVKVLTLFTAPPADIMSMKPIRTLEDLKGYELRCTGAGVRPLTLLGAKPVAMPMSETPSALQKGIVKGIFSSLEILKDFKFADYCKYATVCHMQTATFAVVMNKKAWNSLPDDVKKVLDSIGREHSLWTGRYVDNHVKEAVEWAKEKKGLTLIHLSDDEYKRWHRLVRPIIQEWVEKTSKKGLPARDFLD</sequence>
<feature type="non-terminal residue" evidence="2">
    <location>
        <position position="340"/>
    </location>
</feature>
<reference evidence="2" key="1">
    <citation type="journal article" date="2020" name="mSystems">
        <title>Genome- and Community-Level Interaction Insights into Carbon Utilization and Element Cycling Functions of Hydrothermarchaeota in Hydrothermal Sediment.</title>
        <authorList>
            <person name="Zhou Z."/>
            <person name="Liu Y."/>
            <person name="Xu W."/>
            <person name="Pan J."/>
            <person name="Luo Z.H."/>
            <person name="Li M."/>
        </authorList>
    </citation>
    <scope>NUCLEOTIDE SEQUENCE [LARGE SCALE GENOMIC DNA]</scope>
    <source>
        <strain evidence="2">HyVt-503</strain>
    </source>
</reference>
<dbReference type="GO" id="GO:0055085">
    <property type="term" value="P:transmembrane transport"/>
    <property type="evidence" value="ECO:0007669"/>
    <property type="project" value="InterPro"/>
</dbReference>
<dbReference type="CDD" id="cd13665">
    <property type="entry name" value="PBP2_TRAP_Dctp3_4"/>
    <property type="match status" value="1"/>
</dbReference>
<proteinExistence type="predicted"/>
<dbReference type="InterPro" id="IPR038404">
    <property type="entry name" value="TRAP_DctP_sf"/>
</dbReference>
<dbReference type="Pfam" id="PF03480">
    <property type="entry name" value="DctP"/>
    <property type="match status" value="1"/>
</dbReference>
<dbReference type="PANTHER" id="PTHR33376">
    <property type="match status" value="1"/>
</dbReference>
<evidence type="ECO:0000256" key="1">
    <source>
        <dbReference type="ARBA" id="ARBA00022729"/>
    </source>
</evidence>
<protein>
    <submittedName>
        <fullName evidence="2">TRAP transporter substrate-binding protein</fullName>
    </submittedName>
</protein>
<name>A0A7V2SWY8_9BACT</name>